<dbReference type="EMBL" id="PUHP01000185">
    <property type="protein sequence ID" value="TQN72283.1"/>
    <property type="molecule type" value="Genomic_DNA"/>
</dbReference>
<keyword evidence="5 9" id="KW-0378">Hydrolase</keyword>
<dbReference type="OrthoDB" id="2425929at2759"/>
<dbReference type="GO" id="GO:0005576">
    <property type="term" value="C:extracellular region"/>
    <property type="evidence" value="ECO:0007669"/>
    <property type="project" value="UniProtKB-SubCell"/>
</dbReference>
<comment type="subcellular location">
    <subcellularLocation>
        <location evidence="1 9">Secreted</location>
    </subcellularLocation>
</comment>
<dbReference type="Proteomes" id="UP000326340">
    <property type="component" value="Unassembled WGS sequence"/>
</dbReference>
<dbReference type="GO" id="GO:0052689">
    <property type="term" value="F:carboxylic ester hydrolase activity"/>
    <property type="evidence" value="ECO:0007669"/>
    <property type="project" value="UniProtKB-KW"/>
</dbReference>
<comment type="similarity">
    <text evidence="9">Belongs to the carbohydrate esterase 1 (CE1) family.</text>
</comment>
<evidence type="ECO:0000313" key="10">
    <source>
        <dbReference type="EMBL" id="TQN72283.1"/>
    </source>
</evidence>
<evidence type="ECO:0000256" key="4">
    <source>
        <dbReference type="ARBA" id="ARBA00022729"/>
    </source>
</evidence>
<dbReference type="Pfam" id="PF10503">
    <property type="entry name" value="Esterase_PHB"/>
    <property type="match status" value="1"/>
</dbReference>
<comment type="function">
    <text evidence="9">Esterase involved in the hydrolysis of xylan, a major structural heterogeneous polysaccharide found in plant biomass representing the second most abundant polysaccharide in the biosphere, after cellulose.</text>
</comment>
<dbReference type="GO" id="GO:0045493">
    <property type="term" value="P:xylan catabolic process"/>
    <property type="evidence" value="ECO:0007669"/>
    <property type="project" value="UniProtKB-UniRule"/>
</dbReference>
<dbReference type="PANTHER" id="PTHR43037">
    <property type="entry name" value="UNNAMED PRODUCT-RELATED"/>
    <property type="match status" value="1"/>
</dbReference>
<dbReference type="AlphaFoldDB" id="A0A5Q4BYV1"/>
<evidence type="ECO:0000256" key="1">
    <source>
        <dbReference type="ARBA" id="ARBA00004613"/>
    </source>
</evidence>
<evidence type="ECO:0000313" key="11">
    <source>
        <dbReference type="Proteomes" id="UP000326340"/>
    </source>
</evidence>
<dbReference type="InterPro" id="IPR029058">
    <property type="entry name" value="AB_hydrolase_fold"/>
</dbReference>
<protein>
    <recommendedName>
        <fullName evidence="9">Carboxylic ester hydrolase</fullName>
        <ecNumber evidence="9">3.1.1.-</ecNumber>
    </recommendedName>
</protein>
<keyword evidence="2 9" id="KW-0719">Serine esterase</keyword>
<dbReference type="PANTHER" id="PTHR43037:SF3">
    <property type="entry name" value="FERULOYL ESTERASE B"/>
    <property type="match status" value="1"/>
</dbReference>
<accession>A0A5Q4BYV1</accession>
<dbReference type="InterPro" id="IPR036291">
    <property type="entry name" value="NAD(P)-bd_dom_sf"/>
</dbReference>
<keyword evidence="3 9" id="KW-0964">Secreted</keyword>
<dbReference type="NCBIfam" id="TIGR01840">
    <property type="entry name" value="esterase_phb"/>
    <property type="match status" value="1"/>
</dbReference>
<keyword evidence="7 9" id="KW-0119">Carbohydrate metabolism</keyword>
<keyword evidence="6" id="KW-0325">Glycoprotein</keyword>
<gene>
    <name evidence="10" type="primary">AxeA-1</name>
    <name evidence="10" type="ORF">CSHISOI_03189</name>
</gene>
<evidence type="ECO:0000256" key="2">
    <source>
        <dbReference type="ARBA" id="ARBA00022487"/>
    </source>
</evidence>
<dbReference type="SUPFAM" id="SSF51735">
    <property type="entry name" value="NAD(P)-binding Rossmann-fold domains"/>
    <property type="match status" value="1"/>
</dbReference>
<evidence type="ECO:0000256" key="7">
    <source>
        <dbReference type="ARBA" id="ARBA00023277"/>
    </source>
</evidence>
<evidence type="ECO:0000256" key="9">
    <source>
        <dbReference type="RuleBase" id="RU367147"/>
    </source>
</evidence>
<feature type="signal peptide" evidence="9">
    <location>
        <begin position="1"/>
        <end position="18"/>
    </location>
</feature>
<sequence length="406" mass="43253">MKLSTILSAVGLVVSAGAASLQQVTNFGSNPSGVMMYIYVPDKLAANPPVIVAIHYCTGTAQAYYNNSPYKGLADQKGFIVIYPESPYSGTCWDVSSKATLTHDGGANSNSIANMVKYTLDKYKGNKSKVFVTGSSSGAMMTNVLAATYPDVFAAAIVYNGVPAGCFYTNSVNGWNSTCSQGQSKATPQRWAQLVYDAYPGYAGSRPRMQIYHGSTDTTLNYANYQETIKQWSGVFGYNPDKPVTSSQNTPQANYRADVFGEHLTGVWAVGVGHTVPIRGADDMKFFALQYGPRGATSNVISPGGVEGTEGLQRLLSQASRESGQGSRQIPIGRYGSLREIADATVFLFSETGSYVTGHALVVDGGAWRLAGLVGQSAGMSYPDAVLGEQALPEDIETGRRPKPHL</sequence>
<keyword evidence="8 9" id="KW-0624">Polysaccharide degradation</keyword>
<dbReference type="Gene3D" id="3.40.50.720">
    <property type="entry name" value="NAD(P)-binding Rossmann-like Domain"/>
    <property type="match status" value="1"/>
</dbReference>
<dbReference type="PRINTS" id="PR00081">
    <property type="entry name" value="GDHRDH"/>
</dbReference>
<dbReference type="EC" id="3.1.1.-" evidence="9"/>
<comment type="caution">
    <text evidence="10">The sequence shown here is derived from an EMBL/GenBank/DDBJ whole genome shotgun (WGS) entry which is preliminary data.</text>
</comment>
<evidence type="ECO:0000256" key="5">
    <source>
        <dbReference type="ARBA" id="ARBA00022801"/>
    </source>
</evidence>
<keyword evidence="4 9" id="KW-0732">Signal</keyword>
<feature type="chain" id="PRO_5029038135" description="Carboxylic ester hydrolase" evidence="9">
    <location>
        <begin position="19"/>
        <end position="406"/>
    </location>
</feature>
<dbReference type="Gene3D" id="3.40.50.1820">
    <property type="entry name" value="alpha/beta hydrolase"/>
    <property type="match status" value="1"/>
</dbReference>
<organism evidence="10 11">
    <name type="scientific">Colletotrichum shisoi</name>
    <dbReference type="NCBI Taxonomy" id="2078593"/>
    <lineage>
        <taxon>Eukaryota</taxon>
        <taxon>Fungi</taxon>
        <taxon>Dikarya</taxon>
        <taxon>Ascomycota</taxon>
        <taxon>Pezizomycotina</taxon>
        <taxon>Sordariomycetes</taxon>
        <taxon>Hypocreomycetidae</taxon>
        <taxon>Glomerellales</taxon>
        <taxon>Glomerellaceae</taxon>
        <taxon>Colletotrichum</taxon>
        <taxon>Colletotrichum destructivum species complex</taxon>
    </lineage>
</organism>
<reference evidence="10 11" key="1">
    <citation type="journal article" date="2019" name="Sci. Rep.">
        <title>Colletotrichum shisoi sp. nov., an anthracnose pathogen of Perilla frutescens in Japan: molecular phylogenetic, morphological and genomic evidence.</title>
        <authorList>
            <person name="Gan P."/>
            <person name="Tsushima A."/>
            <person name="Hiroyama R."/>
            <person name="Narusaka M."/>
            <person name="Takano Y."/>
            <person name="Narusaka Y."/>
            <person name="Kawaradani M."/>
            <person name="Damm U."/>
            <person name="Shirasu K."/>
        </authorList>
    </citation>
    <scope>NUCLEOTIDE SEQUENCE [LARGE SCALE GENOMIC DNA]</scope>
    <source>
        <strain evidence="10 11">PG-2018a</strain>
    </source>
</reference>
<dbReference type="InterPro" id="IPR010126">
    <property type="entry name" value="Esterase_phb"/>
</dbReference>
<dbReference type="InterPro" id="IPR050955">
    <property type="entry name" value="Plant_Biomass_Hydrol_Est"/>
</dbReference>
<dbReference type="Pfam" id="PF13561">
    <property type="entry name" value="adh_short_C2"/>
    <property type="match status" value="1"/>
</dbReference>
<dbReference type="InterPro" id="IPR002347">
    <property type="entry name" value="SDR_fam"/>
</dbReference>
<evidence type="ECO:0000256" key="3">
    <source>
        <dbReference type="ARBA" id="ARBA00022525"/>
    </source>
</evidence>
<proteinExistence type="inferred from homology"/>
<evidence type="ECO:0000256" key="8">
    <source>
        <dbReference type="ARBA" id="ARBA00023326"/>
    </source>
</evidence>
<name>A0A5Q4BYV1_9PEZI</name>
<evidence type="ECO:0000256" key="6">
    <source>
        <dbReference type="ARBA" id="ARBA00023180"/>
    </source>
</evidence>
<keyword evidence="11" id="KW-1185">Reference proteome</keyword>
<dbReference type="SUPFAM" id="SSF53474">
    <property type="entry name" value="alpha/beta-Hydrolases"/>
    <property type="match status" value="2"/>
</dbReference>